<organism evidence="4 5">
    <name type="scientific">Pyrus ussuriensis x Pyrus communis</name>
    <dbReference type="NCBI Taxonomy" id="2448454"/>
    <lineage>
        <taxon>Eukaryota</taxon>
        <taxon>Viridiplantae</taxon>
        <taxon>Streptophyta</taxon>
        <taxon>Embryophyta</taxon>
        <taxon>Tracheophyta</taxon>
        <taxon>Spermatophyta</taxon>
        <taxon>Magnoliopsida</taxon>
        <taxon>eudicotyledons</taxon>
        <taxon>Gunneridae</taxon>
        <taxon>Pentapetalae</taxon>
        <taxon>rosids</taxon>
        <taxon>fabids</taxon>
        <taxon>Rosales</taxon>
        <taxon>Rosaceae</taxon>
        <taxon>Amygdaloideae</taxon>
        <taxon>Maleae</taxon>
        <taxon>Pyrus</taxon>
    </lineage>
</organism>
<dbReference type="PROSITE" id="PS50994">
    <property type="entry name" value="INTEGRASE"/>
    <property type="match status" value="1"/>
</dbReference>
<dbReference type="OrthoDB" id="1166717at2759"/>
<dbReference type="Gene3D" id="3.30.420.10">
    <property type="entry name" value="Ribonuclease H-like superfamily/Ribonuclease H"/>
    <property type="match status" value="1"/>
</dbReference>
<dbReference type="GO" id="GO:0006508">
    <property type="term" value="P:proteolysis"/>
    <property type="evidence" value="ECO:0007669"/>
    <property type="project" value="UniProtKB-KW"/>
</dbReference>
<feature type="region of interest" description="Disordered" evidence="2">
    <location>
        <begin position="136"/>
        <end position="176"/>
    </location>
</feature>
<dbReference type="Proteomes" id="UP000327157">
    <property type="component" value="Unassembled WGS sequence"/>
</dbReference>
<evidence type="ECO:0000313" key="5">
    <source>
        <dbReference type="Proteomes" id="UP000327157"/>
    </source>
</evidence>
<dbReference type="AlphaFoldDB" id="A0A5N5HAK1"/>
<protein>
    <recommendedName>
        <fullName evidence="3">Integrase catalytic domain-containing protein</fullName>
    </recommendedName>
</protein>
<dbReference type="PANTHER" id="PTHR42648:SF22">
    <property type="entry name" value="REVERSE TRANSCRIPTASE TY1_COPIA-TYPE DOMAIN-CONTAINING PROTEIN"/>
    <property type="match status" value="1"/>
</dbReference>
<feature type="domain" description="Integrase catalytic" evidence="3">
    <location>
        <begin position="338"/>
        <end position="472"/>
    </location>
</feature>
<dbReference type="EMBL" id="SMOL01000210">
    <property type="protein sequence ID" value="KAB2623623.1"/>
    <property type="molecule type" value="Genomic_DNA"/>
</dbReference>
<reference evidence="4 5" key="1">
    <citation type="submission" date="2019-09" db="EMBL/GenBank/DDBJ databases">
        <authorList>
            <person name="Ou C."/>
        </authorList>
    </citation>
    <scope>NUCLEOTIDE SEQUENCE [LARGE SCALE GENOMIC DNA]</scope>
    <source>
        <strain evidence="4">S2</strain>
        <tissue evidence="4">Leaf</tissue>
    </source>
</reference>
<dbReference type="InterPro" id="IPR057670">
    <property type="entry name" value="SH3_retrovirus"/>
</dbReference>
<dbReference type="InterPro" id="IPR054722">
    <property type="entry name" value="PolX-like_BBD"/>
</dbReference>
<keyword evidence="5" id="KW-1185">Reference proteome</keyword>
<keyword evidence="1" id="KW-0645">Protease</keyword>
<accession>A0A5N5HAK1</accession>
<reference evidence="4 5" key="2">
    <citation type="submission" date="2019-11" db="EMBL/GenBank/DDBJ databases">
        <title>A de novo genome assembly of a pear dwarfing rootstock.</title>
        <authorList>
            <person name="Wang F."/>
            <person name="Wang J."/>
            <person name="Li S."/>
            <person name="Zhang Y."/>
            <person name="Fang M."/>
            <person name="Ma L."/>
            <person name="Zhao Y."/>
            <person name="Jiang S."/>
        </authorList>
    </citation>
    <scope>NUCLEOTIDE SEQUENCE [LARGE SCALE GENOMIC DNA]</scope>
    <source>
        <strain evidence="4">S2</strain>
        <tissue evidence="4">Leaf</tissue>
    </source>
</reference>
<dbReference type="InterPro" id="IPR001584">
    <property type="entry name" value="Integrase_cat-core"/>
</dbReference>
<evidence type="ECO:0000256" key="1">
    <source>
        <dbReference type="ARBA" id="ARBA00022670"/>
    </source>
</evidence>
<comment type="caution">
    <text evidence="4">The sequence shown here is derived from an EMBL/GenBank/DDBJ whole genome shotgun (WGS) entry which is preliminary data.</text>
</comment>
<name>A0A5N5HAK1_9ROSA</name>
<dbReference type="InterPro" id="IPR036397">
    <property type="entry name" value="RNaseH_sf"/>
</dbReference>
<evidence type="ECO:0000313" key="4">
    <source>
        <dbReference type="EMBL" id="KAB2623623.1"/>
    </source>
</evidence>
<dbReference type="SUPFAM" id="SSF53098">
    <property type="entry name" value="Ribonuclease H-like"/>
    <property type="match status" value="1"/>
</dbReference>
<dbReference type="Pfam" id="PF25597">
    <property type="entry name" value="SH3_retrovirus"/>
    <property type="match status" value="1"/>
</dbReference>
<dbReference type="PANTHER" id="PTHR42648">
    <property type="entry name" value="TRANSPOSASE, PUTATIVE-RELATED"/>
    <property type="match status" value="1"/>
</dbReference>
<dbReference type="GO" id="GO:0003676">
    <property type="term" value="F:nucleic acid binding"/>
    <property type="evidence" value="ECO:0007669"/>
    <property type="project" value="InterPro"/>
</dbReference>
<feature type="compositionally biased region" description="Polar residues" evidence="2">
    <location>
        <begin position="592"/>
        <end position="604"/>
    </location>
</feature>
<gene>
    <name evidence="4" type="ORF">D8674_041172</name>
</gene>
<feature type="region of interest" description="Disordered" evidence="2">
    <location>
        <begin position="237"/>
        <end position="266"/>
    </location>
</feature>
<feature type="region of interest" description="Disordered" evidence="2">
    <location>
        <begin position="573"/>
        <end position="608"/>
    </location>
</feature>
<proteinExistence type="predicted"/>
<feature type="compositionally biased region" description="Low complexity" evidence="2">
    <location>
        <begin position="159"/>
        <end position="171"/>
    </location>
</feature>
<sequence>MEPTIMGFFIHLRTAKEVWEEVARTYYDGSDISQIYELKVKSFRLRQEGRPVGVYDADLKSVWQELDQRRPIRMVCAVDLKTLREEVQIDRVYAFFAGLDDVFDKVRSDILRTQPLPSVEEVFSVVRREAQRHATMMGGSNNQGGLPSMAMISRPAGINRSSNSSNQSLNSRPFNRENKDDLKCNLCGQTRHTEDTCFTKHGVPDWFPELKKKLRAKERGAAGFSGGRASLAAATPTVQEAVPSPGDSGQNLLTRTQGASSSDTGTMGHVLLASEKQHHTGWILDSGATDHMTYDKNMFQYMITSHRKNISTANGTLAPVCGAGTVHLTPSLPLHHCLLDIQTKEIIGRGTKREGLYYVDDVVSGRAHAVRASRSILRSDNSGEYINRELSEFLGDQGILHETTCPYTPQQNGVVERKNRHILETVRALLLGASVPKVFWPEAVTYVVYVINRMPSRVVHFQTPFQVLTQHKIHRTKLDPCALRCVFVGFSSHQKGYKCYHPATRHMYVTMDVTFSESEYFYAPVSSSSDPQGESSSDDLKWLDLEGIPVVDAVHNGAVIIHAENDKSAIVAESSMQSGPVPDESDPESDKSPTVTESSMQSGQVVDEPTMYPPLSLAPQCCPMNLLWIYLR</sequence>
<dbReference type="GO" id="GO:0015074">
    <property type="term" value="P:DNA integration"/>
    <property type="evidence" value="ECO:0007669"/>
    <property type="project" value="InterPro"/>
</dbReference>
<evidence type="ECO:0000259" key="3">
    <source>
        <dbReference type="PROSITE" id="PS50994"/>
    </source>
</evidence>
<dbReference type="GO" id="GO:0008233">
    <property type="term" value="F:peptidase activity"/>
    <property type="evidence" value="ECO:0007669"/>
    <property type="project" value="UniProtKB-KW"/>
</dbReference>
<feature type="compositionally biased region" description="Polar residues" evidence="2">
    <location>
        <begin position="247"/>
        <end position="265"/>
    </location>
</feature>
<evidence type="ECO:0000256" key="2">
    <source>
        <dbReference type="SAM" id="MobiDB-lite"/>
    </source>
</evidence>
<dbReference type="InterPro" id="IPR012337">
    <property type="entry name" value="RNaseH-like_sf"/>
</dbReference>
<dbReference type="InterPro" id="IPR039537">
    <property type="entry name" value="Retrotran_Ty1/copia-like"/>
</dbReference>
<keyword evidence="1" id="KW-0378">Hydrolase</keyword>
<dbReference type="Pfam" id="PF22936">
    <property type="entry name" value="Pol_BBD"/>
    <property type="match status" value="1"/>
</dbReference>